<name>A0ACB7GPV2_MANES</name>
<dbReference type="Proteomes" id="UP000091857">
    <property type="component" value="Chromosome 12"/>
</dbReference>
<protein>
    <submittedName>
        <fullName evidence="1">Uncharacterized protein</fullName>
    </submittedName>
</protein>
<gene>
    <name evidence="1" type="ORF">MANES_12G072650v8</name>
</gene>
<proteinExistence type="predicted"/>
<evidence type="ECO:0000313" key="2">
    <source>
        <dbReference type="Proteomes" id="UP000091857"/>
    </source>
</evidence>
<keyword evidence="2" id="KW-1185">Reference proteome</keyword>
<organism evidence="1 2">
    <name type="scientific">Manihot esculenta</name>
    <name type="common">Cassava</name>
    <name type="synonym">Jatropha manihot</name>
    <dbReference type="NCBI Taxonomy" id="3983"/>
    <lineage>
        <taxon>Eukaryota</taxon>
        <taxon>Viridiplantae</taxon>
        <taxon>Streptophyta</taxon>
        <taxon>Embryophyta</taxon>
        <taxon>Tracheophyta</taxon>
        <taxon>Spermatophyta</taxon>
        <taxon>Magnoliopsida</taxon>
        <taxon>eudicotyledons</taxon>
        <taxon>Gunneridae</taxon>
        <taxon>Pentapetalae</taxon>
        <taxon>rosids</taxon>
        <taxon>fabids</taxon>
        <taxon>Malpighiales</taxon>
        <taxon>Euphorbiaceae</taxon>
        <taxon>Crotonoideae</taxon>
        <taxon>Manihoteae</taxon>
        <taxon>Manihot</taxon>
    </lineage>
</organism>
<evidence type="ECO:0000313" key="1">
    <source>
        <dbReference type="EMBL" id="KAG8642265.1"/>
    </source>
</evidence>
<sequence>MCIWSGRRLAGWCHVRSSVQLVVFIRKLHYSTLIWLVLANGSYGLGMIIRDSQRMYCASHLITQSGFYDP</sequence>
<dbReference type="EMBL" id="CM004398">
    <property type="protein sequence ID" value="KAG8642265.1"/>
    <property type="molecule type" value="Genomic_DNA"/>
</dbReference>
<comment type="caution">
    <text evidence="1">The sequence shown here is derived from an EMBL/GenBank/DDBJ whole genome shotgun (WGS) entry which is preliminary data.</text>
</comment>
<reference evidence="2" key="1">
    <citation type="journal article" date="2016" name="Nat. Biotechnol.">
        <title>Sequencing wild and cultivated cassava and related species reveals extensive interspecific hybridization and genetic diversity.</title>
        <authorList>
            <person name="Bredeson J.V."/>
            <person name="Lyons J.B."/>
            <person name="Prochnik S.E."/>
            <person name="Wu G.A."/>
            <person name="Ha C.M."/>
            <person name="Edsinger-Gonzales E."/>
            <person name="Grimwood J."/>
            <person name="Schmutz J."/>
            <person name="Rabbi I.Y."/>
            <person name="Egesi C."/>
            <person name="Nauluvula P."/>
            <person name="Lebot V."/>
            <person name="Ndunguru J."/>
            <person name="Mkamilo G."/>
            <person name="Bart R.S."/>
            <person name="Setter T.L."/>
            <person name="Gleadow R.M."/>
            <person name="Kulakow P."/>
            <person name="Ferguson M.E."/>
            <person name="Rounsley S."/>
            <person name="Rokhsar D.S."/>
        </authorList>
    </citation>
    <scope>NUCLEOTIDE SEQUENCE [LARGE SCALE GENOMIC DNA]</scope>
    <source>
        <strain evidence="2">cv. AM560-2</strain>
    </source>
</reference>
<accession>A0ACB7GPV2</accession>